<evidence type="ECO:0000256" key="1">
    <source>
        <dbReference type="ARBA" id="ARBA00010211"/>
    </source>
</evidence>
<dbReference type="Pfam" id="PF01557">
    <property type="entry name" value="FAA_hydrolase"/>
    <property type="match status" value="1"/>
</dbReference>
<dbReference type="PANTHER" id="PTHR11820">
    <property type="entry name" value="ACYLPYRUVASE"/>
    <property type="match status" value="1"/>
</dbReference>
<evidence type="ECO:0000313" key="4">
    <source>
        <dbReference type="EMBL" id="GFH44264.1"/>
    </source>
</evidence>
<dbReference type="SUPFAM" id="SSF56529">
    <property type="entry name" value="FAH"/>
    <property type="match status" value="1"/>
</dbReference>
<sequence length="236" mass="25824">MNIVVTSPTLTILSTNLGTKSARFPVNRIYCIGGNYKEHSIEMGHSDKDSPCIFQKPSDAIVDTTIQASIPYPPMTKDVHHEAELVVAIGKQGLNITQQDAMRYVYGYAIGADLNRRDLQSQAEKQGKPWAVAKGFDYSAPCGPIVPKDDMDLQNDAKISLSVNGKMKQNSTIDHMIWSIPEMISILSQYFRLKPGDLIFTGTPAGVGAIHVGDEIKIECGDLPPCVFTVGEPEKD</sequence>
<protein>
    <recommendedName>
        <fullName evidence="3">Fumarylacetoacetase-like C-terminal domain-containing protein</fullName>
    </recommendedName>
</protein>
<keyword evidence="5" id="KW-1185">Reference proteome</keyword>
<dbReference type="InterPro" id="IPR036663">
    <property type="entry name" value="Fumarylacetoacetase_C_sf"/>
</dbReference>
<comment type="similarity">
    <text evidence="1">Belongs to the FAH family.</text>
</comment>
<dbReference type="AlphaFoldDB" id="A0AAD3CG42"/>
<dbReference type="PANTHER" id="PTHR11820:SF7">
    <property type="entry name" value="ACYLPYRUVASE FAHD1, MITOCHONDRIAL"/>
    <property type="match status" value="1"/>
</dbReference>
<evidence type="ECO:0000259" key="3">
    <source>
        <dbReference type="Pfam" id="PF01557"/>
    </source>
</evidence>
<dbReference type="EMBL" id="BLLK01000019">
    <property type="protein sequence ID" value="GFH44264.1"/>
    <property type="molecule type" value="Genomic_DNA"/>
</dbReference>
<dbReference type="GO" id="GO:0046872">
    <property type="term" value="F:metal ion binding"/>
    <property type="evidence" value="ECO:0007669"/>
    <property type="project" value="UniProtKB-KW"/>
</dbReference>
<evidence type="ECO:0000256" key="2">
    <source>
        <dbReference type="ARBA" id="ARBA00022723"/>
    </source>
</evidence>
<dbReference type="Gene3D" id="3.90.850.10">
    <property type="entry name" value="Fumarylacetoacetase-like, C-terminal domain"/>
    <property type="match status" value="1"/>
</dbReference>
<dbReference type="GO" id="GO:0018773">
    <property type="term" value="F:acetylpyruvate hydrolase activity"/>
    <property type="evidence" value="ECO:0007669"/>
    <property type="project" value="TreeGrafter"/>
</dbReference>
<evidence type="ECO:0000313" key="5">
    <source>
        <dbReference type="Proteomes" id="UP001054902"/>
    </source>
</evidence>
<feature type="domain" description="Fumarylacetoacetase-like C-terminal" evidence="3">
    <location>
        <begin position="29"/>
        <end position="230"/>
    </location>
</feature>
<dbReference type="Proteomes" id="UP001054902">
    <property type="component" value="Unassembled WGS sequence"/>
</dbReference>
<gene>
    <name evidence="4" type="ORF">CTEN210_00738</name>
</gene>
<comment type="caution">
    <text evidence="4">The sequence shown here is derived from an EMBL/GenBank/DDBJ whole genome shotgun (WGS) entry which is preliminary data.</text>
</comment>
<keyword evidence="2" id="KW-0479">Metal-binding</keyword>
<accession>A0AAD3CG42</accession>
<dbReference type="InterPro" id="IPR011234">
    <property type="entry name" value="Fumarylacetoacetase-like_C"/>
</dbReference>
<reference evidence="4 5" key="1">
    <citation type="journal article" date="2021" name="Sci. Rep.">
        <title>The genome of the diatom Chaetoceros tenuissimus carries an ancient integrated fragment of an extant virus.</title>
        <authorList>
            <person name="Hongo Y."/>
            <person name="Kimura K."/>
            <person name="Takaki Y."/>
            <person name="Yoshida Y."/>
            <person name="Baba S."/>
            <person name="Kobayashi G."/>
            <person name="Nagasaki K."/>
            <person name="Hano T."/>
            <person name="Tomaru Y."/>
        </authorList>
    </citation>
    <scope>NUCLEOTIDE SEQUENCE [LARGE SCALE GENOMIC DNA]</scope>
    <source>
        <strain evidence="4 5">NIES-3715</strain>
    </source>
</reference>
<name>A0AAD3CG42_9STRA</name>
<proteinExistence type="inferred from homology"/>
<organism evidence="4 5">
    <name type="scientific">Chaetoceros tenuissimus</name>
    <dbReference type="NCBI Taxonomy" id="426638"/>
    <lineage>
        <taxon>Eukaryota</taxon>
        <taxon>Sar</taxon>
        <taxon>Stramenopiles</taxon>
        <taxon>Ochrophyta</taxon>
        <taxon>Bacillariophyta</taxon>
        <taxon>Coscinodiscophyceae</taxon>
        <taxon>Chaetocerotophycidae</taxon>
        <taxon>Chaetocerotales</taxon>
        <taxon>Chaetocerotaceae</taxon>
        <taxon>Chaetoceros</taxon>
    </lineage>
</organism>